<sequence>MITAMQEILKICDRHADRLRWAVSQLQCHAPFDEHGLSRLTDTEIAVLDQFSVRFGKLQDVMGAKLFPAVLELTKEPGELKAFIDKLNRLEKIGAIPSADDWLLLREVRNTFAHDYPDDPELKAEIINRALDLTASLLDVLDSVKRFVQPYL</sequence>
<comment type="caution">
    <text evidence="1">The sequence shown here is derived from an EMBL/GenBank/DDBJ whole genome shotgun (WGS) entry which is preliminary data.</text>
</comment>
<evidence type="ECO:0000313" key="2">
    <source>
        <dbReference type="Proteomes" id="UP000078090"/>
    </source>
</evidence>
<dbReference type="AlphaFoldDB" id="A0A177MRN7"/>
<dbReference type="Proteomes" id="UP000078090">
    <property type="component" value="Unassembled WGS sequence"/>
</dbReference>
<dbReference type="SUPFAM" id="SSF81593">
    <property type="entry name" value="Nucleotidyltransferase substrate binding subunit/domain"/>
    <property type="match status" value="1"/>
</dbReference>
<protein>
    <recommendedName>
        <fullName evidence="3">Toxin-antitoxin system antitoxin subunit</fullName>
    </recommendedName>
</protein>
<dbReference type="OrthoDB" id="13547at2"/>
<gene>
    <name evidence="1" type="ORF">A1332_06630</name>
</gene>
<accession>A0A177MRN7</accession>
<dbReference type="Gene3D" id="1.20.120.330">
    <property type="entry name" value="Nucleotidyltransferases domain 2"/>
    <property type="match status" value="1"/>
</dbReference>
<dbReference type="EMBL" id="LUUG01000044">
    <property type="protein sequence ID" value="OAI08448.1"/>
    <property type="molecule type" value="Genomic_DNA"/>
</dbReference>
<proteinExistence type="predicted"/>
<evidence type="ECO:0008006" key="3">
    <source>
        <dbReference type="Google" id="ProtNLM"/>
    </source>
</evidence>
<evidence type="ECO:0000313" key="1">
    <source>
        <dbReference type="EMBL" id="OAI08448.1"/>
    </source>
</evidence>
<reference evidence="2" key="1">
    <citation type="submission" date="2016-03" db="EMBL/GenBank/DDBJ databases">
        <authorList>
            <person name="Heylen K."/>
            <person name="De Vos P."/>
            <person name="Vekeman B."/>
        </authorList>
    </citation>
    <scope>NUCLEOTIDE SEQUENCE [LARGE SCALE GENOMIC DNA]</scope>
    <source>
        <strain evidence="2">R-45363</strain>
    </source>
</reference>
<name>A0A177MRN7_METMH</name>
<organism evidence="1 2">
    <name type="scientific">Methylomonas methanica</name>
    <dbReference type="NCBI Taxonomy" id="421"/>
    <lineage>
        <taxon>Bacteria</taxon>
        <taxon>Pseudomonadati</taxon>
        <taxon>Pseudomonadota</taxon>
        <taxon>Gammaproteobacteria</taxon>
        <taxon>Methylococcales</taxon>
        <taxon>Methylococcaceae</taxon>
        <taxon>Methylomonas</taxon>
    </lineage>
</organism>